<dbReference type="EMBL" id="CATQJA010001038">
    <property type="protein sequence ID" value="CAJ0565426.1"/>
    <property type="molecule type" value="Genomic_DNA"/>
</dbReference>
<dbReference type="EMBL" id="CATQJA010002289">
    <property type="protein sequence ID" value="CAJ0570316.1"/>
    <property type="molecule type" value="Genomic_DNA"/>
</dbReference>
<evidence type="ECO:0000313" key="3">
    <source>
        <dbReference type="EMBL" id="CAJ0570316.1"/>
    </source>
</evidence>
<protein>
    <submittedName>
        <fullName evidence="2">Uncharacterized protein</fullName>
    </submittedName>
</protein>
<accession>A0AA36CBL5</accession>
<feature type="non-terminal residue" evidence="2">
    <location>
        <position position="83"/>
    </location>
</feature>
<sequence>MLQTLQKKSGQMSFQARMSHEVLVHAVFAEAFIPLTFTVPILANSLLCYFYTDSLQAAARDKTAQDREDAQAARDIMEMNLAE</sequence>
<gene>
    <name evidence="2" type="ORF">MSPICULIGERA_LOCUS4067</name>
    <name evidence="3" type="ORF">MSPICULIGERA_LOCUS8760</name>
</gene>
<dbReference type="AlphaFoldDB" id="A0AA36CBL5"/>
<proteinExistence type="predicted"/>
<keyword evidence="1" id="KW-0812">Transmembrane</keyword>
<evidence type="ECO:0000313" key="2">
    <source>
        <dbReference type="EMBL" id="CAJ0565426.1"/>
    </source>
</evidence>
<name>A0AA36CBL5_9BILA</name>
<keyword evidence="4" id="KW-1185">Reference proteome</keyword>
<evidence type="ECO:0000313" key="4">
    <source>
        <dbReference type="Proteomes" id="UP001177023"/>
    </source>
</evidence>
<reference evidence="2" key="1">
    <citation type="submission" date="2023-06" db="EMBL/GenBank/DDBJ databases">
        <authorList>
            <person name="Delattre M."/>
        </authorList>
    </citation>
    <scope>NUCLEOTIDE SEQUENCE</scope>
    <source>
        <strain evidence="2">AF72</strain>
    </source>
</reference>
<organism evidence="2 4">
    <name type="scientific">Mesorhabditis spiculigera</name>
    <dbReference type="NCBI Taxonomy" id="96644"/>
    <lineage>
        <taxon>Eukaryota</taxon>
        <taxon>Metazoa</taxon>
        <taxon>Ecdysozoa</taxon>
        <taxon>Nematoda</taxon>
        <taxon>Chromadorea</taxon>
        <taxon>Rhabditida</taxon>
        <taxon>Rhabditina</taxon>
        <taxon>Rhabditomorpha</taxon>
        <taxon>Rhabditoidea</taxon>
        <taxon>Rhabditidae</taxon>
        <taxon>Mesorhabditinae</taxon>
        <taxon>Mesorhabditis</taxon>
    </lineage>
</organism>
<keyword evidence="1" id="KW-1133">Transmembrane helix</keyword>
<feature type="transmembrane region" description="Helical" evidence="1">
    <location>
        <begin position="21"/>
        <end position="43"/>
    </location>
</feature>
<keyword evidence="1" id="KW-0472">Membrane</keyword>
<evidence type="ECO:0000256" key="1">
    <source>
        <dbReference type="SAM" id="Phobius"/>
    </source>
</evidence>
<dbReference type="Proteomes" id="UP001177023">
    <property type="component" value="Unassembled WGS sequence"/>
</dbReference>
<comment type="caution">
    <text evidence="2">The sequence shown here is derived from an EMBL/GenBank/DDBJ whole genome shotgun (WGS) entry which is preliminary data.</text>
</comment>